<evidence type="ECO:0000256" key="6">
    <source>
        <dbReference type="ARBA" id="ARBA00022989"/>
    </source>
</evidence>
<dbReference type="AlphaFoldDB" id="A0A4P7A1J7"/>
<keyword evidence="6 12" id="KW-1133">Transmembrane helix</keyword>
<feature type="active site" evidence="9">
    <location>
        <position position="285"/>
    </location>
</feature>
<dbReference type="CDD" id="cd16015">
    <property type="entry name" value="LTA_synthase"/>
    <property type="match status" value="1"/>
</dbReference>
<keyword evidence="4 8" id="KW-1003">Cell membrane</keyword>
<dbReference type="EMBL" id="CP038015">
    <property type="protein sequence ID" value="QBP41776.1"/>
    <property type="molecule type" value="Genomic_DNA"/>
</dbReference>
<feature type="binding site" evidence="10">
    <location>
        <position position="401"/>
    </location>
    <ligand>
        <name>substrate</name>
    </ligand>
</feature>
<evidence type="ECO:0000256" key="3">
    <source>
        <dbReference type="ARBA" id="ARBA00009983"/>
    </source>
</evidence>
<accession>A0A4P7A1J7</accession>
<evidence type="ECO:0000256" key="9">
    <source>
        <dbReference type="PIRSR" id="PIRSR005091-1"/>
    </source>
</evidence>
<evidence type="ECO:0000256" key="5">
    <source>
        <dbReference type="ARBA" id="ARBA00022692"/>
    </source>
</evidence>
<reference evidence="14 15" key="1">
    <citation type="submission" date="2019-03" db="EMBL/GenBank/DDBJ databases">
        <title>Complete genome sequence of Paenisporosarcina antarctica CGMCC 1.6503T.</title>
        <authorList>
            <person name="Rong J.-C."/>
            <person name="Chi N.-Y."/>
            <person name="Zhang Q.-F."/>
        </authorList>
    </citation>
    <scope>NUCLEOTIDE SEQUENCE [LARGE SCALE GENOMIC DNA]</scope>
    <source>
        <strain evidence="14 15">CGMCC 1.6503</strain>
    </source>
</reference>
<keyword evidence="10" id="KW-0464">Manganese</keyword>
<evidence type="ECO:0000256" key="1">
    <source>
        <dbReference type="ARBA" id="ARBA00004651"/>
    </source>
</evidence>
<evidence type="ECO:0000256" key="12">
    <source>
        <dbReference type="SAM" id="Phobius"/>
    </source>
</evidence>
<evidence type="ECO:0000256" key="8">
    <source>
        <dbReference type="PIRNR" id="PIRNR005091"/>
    </source>
</evidence>
<dbReference type="PANTHER" id="PTHR47371:SF3">
    <property type="entry name" value="PHOSPHOGLYCEROL TRANSFERASE I"/>
    <property type="match status" value="1"/>
</dbReference>
<feature type="transmembrane region" description="Helical" evidence="12">
    <location>
        <begin position="7"/>
        <end position="25"/>
    </location>
</feature>
<sequence>MKNRSTLLITVTTLIMVITKVFYFRYELFDDMSLMNLLRESFIWLIPYFLVLLFIKKHPIPYLISINLLTSILMILVTWYERYFLIVPSYYDLSQTNQAGSIVEILPYLYAYTDLLYFIDTFILVVAIAIFKKMETPTATRLNTIIIVTSVVFSIIIQSITYNETIYDISVSSKKYGYLNTQISQMMQRNLRNKDEFIEASELTEEFDYPKFIELKNNKYLPDIEHKSFGLAKERHLFVIQVESMQEFVVGEKINNQEITPNINQLLGESTEFTNVIQQIGAGNTSDSEWLLHTSLYPKGLEPTVNFLTGKSYPSMVNYLHEAEYKSMTFHADDITYWNRDVLYPVLGFQDVFTDKEIPNEDVIGFGPSDSILIDFVTEQVKEKVSQNERMYANIMTITSHTPFKMPAKDELLTLPDSYEGSYVGNYLQSVRYTDEQIGRFIQNLKDEGIYENSVIAIFGDHSGLHGRPMTAEDNNLMAELLGKPYSLKDRFTMPFIITVPGVFKNHTINTNLGGQIDMMPTLLNLLGIEIKTPILGQNLFQYKNNLLGMRYYLPAGSFINNDHFYIAENARFPKRFYDIEDMKRIDLDMTYIDKNTTNIQEILNMSDGLMDQYTSKESQIDKK</sequence>
<comment type="similarity">
    <text evidence="3 8">Belongs to the LTA synthase family.</text>
</comment>
<dbReference type="Proteomes" id="UP000294292">
    <property type="component" value="Chromosome"/>
</dbReference>
<evidence type="ECO:0000256" key="4">
    <source>
        <dbReference type="ARBA" id="ARBA00022475"/>
    </source>
</evidence>
<dbReference type="PIRSF" id="PIRSF005091">
    <property type="entry name" value="Mmb_sulf_HI1246"/>
    <property type="match status" value="1"/>
</dbReference>
<feature type="binding site" evidence="11">
    <location>
        <position position="462"/>
    </location>
    <ligand>
        <name>Mn(2+)</name>
        <dbReference type="ChEBI" id="CHEBI:29035"/>
    </ligand>
</feature>
<feature type="binding site" evidence="11">
    <location>
        <position position="243"/>
    </location>
    <ligand>
        <name>Mn(2+)</name>
        <dbReference type="ChEBI" id="CHEBI:29035"/>
    </ligand>
</feature>
<feature type="transmembrane region" description="Helical" evidence="12">
    <location>
        <begin position="109"/>
        <end position="130"/>
    </location>
</feature>
<feature type="binding site" evidence="11">
    <location>
        <position position="285"/>
    </location>
    <ligand>
        <name>Mn(2+)</name>
        <dbReference type="ChEBI" id="CHEBI:29035"/>
    </ligand>
</feature>
<keyword evidence="7 8" id="KW-0472">Membrane</keyword>
<feature type="domain" description="Sulfatase N-terminal" evidence="13">
    <location>
        <begin position="236"/>
        <end position="529"/>
    </location>
</feature>
<proteinExistence type="inferred from homology"/>
<gene>
    <name evidence="14" type="ORF">E2636_11730</name>
</gene>
<dbReference type="GO" id="GO:0005886">
    <property type="term" value="C:plasma membrane"/>
    <property type="evidence" value="ECO:0007669"/>
    <property type="project" value="UniProtKB-SubCell"/>
</dbReference>
<evidence type="ECO:0000256" key="7">
    <source>
        <dbReference type="ARBA" id="ARBA00023136"/>
    </source>
</evidence>
<dbReference type="InterPro" id="IPR017850">
    <property type="entry name" value="Alkaline_phosphatase_core_sf"/>
</dbReference>
<dbReference type="InterPro" id="IPR012160">
    <property type="entry name" value="LtaS-like"/>
</dbReference>
<name>A0A4P7A1J7_9BACL</name>
<dbReference type="InterPro" id="IPR050448">
    <property type="entry name" value="OpgB/LTA_synthase_biosynth"/>
</dbReference>
<feature type="binding site" evidence="11">
    <location>
        <position position="461"/>
    </location>
    <ligand>
        <name>Mn(2+)</name>
        <dbReference type="ChEBI" id="CHEBI:29035"/>
    </ligand>
</feature>
<comment type="subcellular location">
    <subcellularLocation>
        <location evidence="1">Cell membrane</location>
        <topology evidence="1">Multi-pass membrane protein</topology>
    </subcellularLocation>
</comment>
<dbReference type="KEGG" id="panc:E2636_11730"/>
<dbReference type="Pfam" id="PF00884">
    <property type="entry name" value="Sulfatase"/>
    <property type="match status" value="1"/>
</dbReference>
<evidence type="ECO:0000256" key="10">
    <source>
        <dbReference type="PIRSR" id="PIRSR005091-2"/>
    </source>
</evidence>
<evidence type="ECO:0000256" key="2">
    <source>
        <dbReference type="ARBA" id="ARBA00004936"/>
    </source>
</evidence>
<evidence type="ECO:0000256" key="11">
    <source>
        <dbReference type="PIRSR" id="PIRSR005091-3"/>
    </source>
</evidence>
<keyword evidence="15" id="KW-1185">Reference proteome</keyword>
<keyword evidence="5 12" id="KW-0812">Transmembrane</keyword>
<dbReference type="SUPFAM" id="SSF53649">
    <property type="entry name" value="Alkaline phosphatase-like"/>
    <property type="match status" value="1"/>
</dbReference>
<evidence type="ECO:0000313" key="15">
    <source>
        <dbReference type="Proteomes" id="UP000294292"/>
    </source>
</evidence>
<evidence type="ECO:0000259" key="13">
    <source>
        <dbReference type="Pfam" id="PF00884"/>
    </source>
</evidence>
<dbReference type="GO" id="GO:0046872">
    <property type="term" value="F:metal ion binding"/>
    <property type="evidence" value="ECO:0007669"/>
    <property type="project" value="UniProtKB-KW"/>
</dbReference>
<dbReference type="Gene3D" id="3.30.1120.170">
    <property type="match status" value="1"/>
</dbReference>
<evidence type="ECO:0000313" key="14">
    <source>
        <dbReference type="EMBL" id="QBP41776.1"/>
    </source>
</evidence>
<feature type="transmembrane region" description="Helical" evidence="12">
    <location>
        <begin position="37"/>
        <end position="55"/>
    </location>
</feature>
<dbReference type="InterPro" id="IPR000917">
    <property type="entry name" value="Sulfatase_N"/>
</dbReference>
<protein>
    <submittedName>
        <fullName evidence="14">LTA synthase family protein</fullName>
    </submittedName>
</protein>
<comment type="pathway">
    <text evidence="2">Cell wall biogenesis; lipoteichoic acid biosynthesis.</text>
</comment>
<dbReference type="Gene3D" id="3.40.720.10">
    <property type="entry name" value="Alkaline Phosphatase, subunit A"/>
    <property type="match status" value="1"/>
</dbReference>
<feature type="transmembrane region" description="Helical" evidence="12">
    <location>
        <begin position="142"/>
        <end position="162"/>
    </location>
</feature>
<dbReference type="PANTHER" id="PTHR47371">
    <property type="entry name" value="LIPOTEICHOIC ACID SYNTHASE"/>
    <property type="match status" value="1"/>
</dbReference>
<organism evidence="14 15">
    <name type="scientific">Paenisporosarcina antarctica</name>
    <dbReference type="NCBI Taxonomy" id="417367"/>
    <lineage>
        <taxon>Bacteria</taxon>
        <taxon>Bacillati</taxon>
        <taxon>Bacillota</taxon>
        <taxon>Bacilli</taxon>
        <taxon>Bacillales</taxon>
        <taxon>Caryophanaceae</taxon>
        <taxon>Paenisporosarcina</taxon>
    </lineage>
</organism>
<dbReference type="OrthoDB" id="5901192at2"/>
<dbReference type="RefSeq" id="WP_134210352.1">
    <property type="nucleotide sequence ID" value="NZ_CP038015.1"/>
</dbReference>
<keyword evidence="10" id="KW-0479">Metal-binding</keyword>
<feature type="transmembrane region" description="Helical" evidence="12">
    <location>
        <begin position="62"/>
        <end position="80"/>
    </location>
</feature>